<dbReference type="GO" id="GO:0005524">
    <property type="term" value="F:ATP binding"/>
    <property type="evidence" value="ECO:0007669"/>
    <property type="project" value="UniProtKB-KW"/>
</dbReference>
<dbReference type="Pfam" id="PF01695">
    <property type="entry name" value="IstB_IS21"/>
    <property type="match status" value="1"/>
</dbReference>
<sequence>MFAPSLGIGGIDPQIGPILLEIFDQQSQEGALIITSQYPPEKWYDLFGDPTIADAILDRIVHRSHSINLKGESMRKVRAKKEEK</sequence>
<organism evidence="2 3">
    <name type="scientific">Aeromonas caviae</name>
    <name type="common">Aeromonas punctata</name>
    <dbReference type="NCBI Taxonomy" id="648"/>
    <lineage>
        <taxon>Bacteria</taxon>
        <taxon>Pseudomonadati</taxon>
        <taxon>Pseudomonadota</taxon>
        <taxon>Gammaproteobacteria</taxon>
        <taxon>Aeromonadales</taxon>
        <taxon>Aeromonadaceae</taxon>
        <taxon>Aeromonas</taxon>
    </lineage>
</organism>
<accession>A0ABU5WDH7</accession>
<comment type="caution">
    <text evidence="2">The sequence shown here is derived from an EMBL/GenBank/DDBJ whole genome shotgun (WGS) entry which is preliminary data.</text>
</comment>
<keyword evidence="3" id="KW-1185">Reference proteome</keyword>
<dbReference type="Proteomes" id="UP001304847">
    <property type="component" value="Unassembled WGS sequence"/>
</dbReference>
<reference evidence="2 3" key="1">
    <citation type="submission" date="2023-12" db="EMBL/GenBank/DDBJ databases">
        <title>Characterization of antibiotic resistance in Aeromonas spp. in hospital effluent.</title>
        <authorList>
            <person name="Negoseki B.R.S."/>
            <person name="Krul D."/>
            <person name="Siqueira A.C."/>
            <person name="Almeida M."/>
            <person name="Mesa D."/>
            <person name="Conte D."/>
            <person name="Dalla-Costa L.M."/>
        </authorList>
    </citation>
    <scope>NUCLEOTIDE SEQUENCE [LARGE SCALE GENOMIC DNA]</scope>
    <source>
        <strain evidence="2 3">36v</strain>
    </source>
</reference>
<dbReference type="InterPro" id="IPR002611">
    <property type="entry name" value="IstB_ATP-bd"/>
</dbReference>
<evidence type="ECO:0000313" key="3">
    <source>
        <dbReference type="Proteomes" id="UP001304847"/>
    </source>
</evidence>
<keyword evidence="2" id="KW-0067">ATP-binding</keyword>
<protein>
    <submittedName>
        <fullName evidence="2">ATP-binding protein</fullName>
    </submittedName>
</protein>
<dbReference type="RefSeq" id="WP_323581239.1">
    <property type="nucleotide sequence ID" value="NZ_JAYGOJ010000345.1"/>
</dbReference>
<feature type="domain" description="IstB-like ATP-binding" evidence="1">
    <location>
        <begin position="14"/>
        <end position="78"/>
    </location>
</feature>
<dbReference type="InterPro" id="IPR027417">
    <property type="entry name" value="P-loop_NTPase"/>
</dbReference>
<keyword evidence="2" id="KW-0547">Nucleotide-binding</keyword>
<evidence type="ECO:0000259" key="1">
    <source>
        <dbReference type="Pfam" id="PF01695"/>
    </source>
</evidence>
<name>A0ABU5WDH7_AERCA</name>
<evidence type="ECO:0000313" key="2">
    <source>
        <dbReference type="EMBL" id="MEA9438966.1"/>
    </source>
</evidence>
<gene>
    <name evidence="2" type="ORF">VCX44_25090</name>
</gene>
<proteinExistence type="predicted"/>
<dbReference type="EMBL" id="JAYGOJ010000345">
    <property type="protein sequence ID" value="MEA9438966.1"/>
    <property type="molecule type" value="Genomic_DNA"/>
</dbReference>
<dbReference type="Gene3D" id="3.40.50.300">
    <property type="entry name" value="P-loop containing nucleotide triphosphate hydrolases"/>
    <property type="match status" value="1"/>
</dbReference>